<evidence type="ECO:0000313" key="15">
    <source>
        <dbReference type="EMBL" id="EFJ04854.1"/>
    </source>
</evidence>
<reference evidence="16 17" key="1">
    <citation type="journal article" date="2011" name="Science">
        <title>The Selaginella genome identifies genetic changes associated with the evolution of vascular plants.</title>
        <authorList>
            <person name="Banks J.A."/>
            <person name="Nishiyama T."/>
            <person name="Hasebe M."/>
            <person name="Bowman J.L."/>
            <person name="Gribskov M."/>
            <person name="dePamphilis C."/>
            <person name="Albert V.A."/>
            <person name="Aono N."/>
            <person name="Aoyama T."/>
            <person name="Ambrose B.A."/>
            <person name="Ashton N.W."/>
            <person name="Axtell M.J."/>
            <person name="Barker E."/>
            <person name="Barker M.S."/>
            <person name="Bennetzen J.L."/>
            <person name="Bonawitz N.D."/>
            <person name="Chapple C."/>
            <person name="Cheng C."/>
            <person name="Correa L.G."/>
            <person name="Dacre M."/>
            <person name="DeBarry J."/>
            <person name="Dreyer I."/>
            <person name="Elias M."/>
            <person name="Engstrom E.M."/>
            <person name="Estelle M."/>
            <person name="Feng L."/>
            <person name="Finet C."/>
            <person name="Floyd S.K."/>
            <person name="Frommer W.B."/>
            <person name="Fujita T."/>
            <person name="Gramzow L."/>
            <person name="Gutensohn M."/>
            <person name="Harholt J."/>
            <person name="Hattori M."/>
            <person name="Heyl A."/>
            <person name="Hirai T."/>
            <person name="Hiwatashi Y."/>
            <person name="Ishikawa M."/>
            <person name="Iwata M."/>
            <person name="Karol K.G."/>
            <person name="Koehler B."/>
            <person name="Kolukisaoglu U."/>
            <person name="Kubo M."/>
            <person name="Kurata T."/>
            <person name="Lalonde S."/>
            <person name="Li K."/>
            <person name="Li Y."/>
            <person name="Litt A."/>
            <person name="Lyons E."/>
            <person name="Manning G."/>
            <person name="Maruyama T."/>
            <person name="Michael T.P."/>
            <person name="Mikami K."/>
            <person name="Miyazaki S."/>
            <person name="Morinaga S."/>
            <person name="Murata T."/>
            <person name="Mueller-Roeber B."/>
            <person name="Nelson D.R."/>
            <person name="Obara M."/>
            <person name="Oguri Y."/>
            <person name="Olmstead R.G."/>
            <person name="Onodera N."/>
            <person name="Petersen B.L."/>
            <person name="Pils B."/>
            <person name="Prigge M."/>
            <person name="Rensing S.A."/>
            <person name="Riano-Pachon D.M."/>
            <person name="Roberts A.W."/>
            <person name="Sato Y."/>
            <person name="Scheller H.V."/>
            <person name="Schulz B."/>
            <person name="Schulz C."/>
            <person name="Shakirov E.V."/>
            <person name="Shibagaki N."/>
            <person name="Shinohara N."/>
            <person name="Shippen D.E."/>
            <person name="Soerensen I."/>
            <person name="Sotooka R."/>
            <person name="Sugimoto N."/>
            <person name="Sugita M."/>
            <person name="Sumikawa N."/>
            <person name="Tanurdzic M."/>
            <person name="Theissen G."/>
            <person name="Ulvskov P."/>
            <person name="Wakazuki S."/>
            <person name="Weng J.K."/>
            <person name="Willats W.W."/>
            <person name="Wipf D."/>
            <person name="Wolf P.G."/>
            <person name="Yang L."/>
            <person name="Zimmer A.D."/>
            <person name="Zhu Q."/>
            <person name="Mitros T."/>
            <person name="Hellsten U."/>
            <person name="Loque D."/>
            <person name="Otillar R."/>
            <person name="Salamov A."/>
            <person name="Schmutz J."/>
            <person name="Shapiro H."/>
            <person name="Lindquist E."/>
            <person name="Lucas S."/>
            <person name="Rokhsar D."/>
            <person name="Grigoriev I.V."/>
        </authorList>
    </citation>
    <scope>NUCLEOTIDE SEQUENCE [LARGE SCALE GENOMIC DNA]</scope>
</reference>
<dbReference type="FunFam" id="3.40.50.2020:FF:000006">
    <property type="entry name" value="Hypoxanthine phosphoribosyltransferase"/>
    <property type="match status" value="1"/>
</dbReference>
<evidence type="ECO:0000256" key="11">
    <source>
        <dbReference type="ARBA" id="ARBA00022741"/>
    </source>
</evidence>
<evidence type="ECO:0000256" key="3">
    <source>
        <dbReference type="ARBA" id="ARBA00004669"/>
    </source>
</evidence>
<dbReference type="GO" id="GO:0006178">
    <property type="term" value="P:guanine salvage"/>
    <property type="evidence" value="ECO:0000318"/>
    <property type="project" value="GO_Central"/>
</dbReference>
<keyword evidence="11 13" id="KW-0547">Nucleotide-binding</keyword>
<name>D8T0J1_SELML</name>
<dbReference type="OrthoDB" id="9449045at2759"/>
<dbReference type="Gramene" id="EFJ04854">
    <property type="protein sequence ID" value="EFJ04854"/>
    <property type="gene ID" value="SELMODRAFT_163325"/>
</dbReference>
<evidence type="ECO:0000256" key="9">
    <source>
        <dbReference type="ARBA" id="ARBA00022723"/>
    </source>
</evidence>
<dbReference type="GO" id="GO:0046100">
    <property type="term" value="P:hypoxanthine metabolic process"/>
    <property type="evidence" value="ECO:0000318"/>
    <property type="project" value="GO_Central"/>
</dbReference>
<dbReference type="InterPro" id="IPR050408">
    <property type="entry name" value="HGPRT"/>
</dbReference>
<evidence type="ECO:0000313" key="16">
    <source>
        <dbReference type="EMBL" id="EFJ09861.1"/>
    </source>
</evidence>
<dbReference type="GO" id="GO:0000287">
    <property type="term" value="F:magnesium ion binding"/>
    <property type="evidence" value="ECO:0000318"/>
    <property type="project" value="GO_Central"/>
</dbReference>
<dbReference type="UniPathway" id="UPA00591">
    <property type="reaction ID" value="UER00648"/>
</dbReference>
<evidence type="ECO:0000256" key="10">
    <source>
        <dbReference type="ARBA" id="ARBA00022726"/>
    </source>
</evidence>
<protein>
    <recommendedName>
        <fullName evidence="5 13">Hypoxanthine phosphoribosyltransferase</fullName>
        <ecNumber evidence="5 13">2.4.2.8</ecNumber>
    </recommendedName>
</protein>
<keyword evidence="6 13" id="KW-0963">Cytoplasm</keyword>
<keyword evidence="8 13" id="KW-0808">Transferase</keyword>
<dbReference type="CDD" id="cd06223">
    <property type="entry name" value="PRTases_typeI"/>
    <property type="match status" value="1"/>
</dbReference>
<evidence type="ECO:0000256" key="6">
    <source>
        <dbReference type="ARBA" id="ARBA00022490"/>
    </source>
</evidence>
<comment type="pathway">
    <text evidence="3 13">Purine metabolism; IMP biosynthesis via salvage pathway; IMP from hypoxanthine: step 1/1.</text>
</comment>
<dbReference type="KEGG" id="smo:SELMODRAFT_163325"/>
<gene>
    <name evidence="15" type="ORF">SELMODRAFT_163325</name>
    <name evidence="16" type="ORF">SELMODRAFT_427728</name>
</gene>
<dbReference type="InterPro" id="IPR029057">
    <property type="entry name" value="PRTase-like"/>
</dbReference>
<dbReference type="OMA" id="MQWRVAP"/>
<proteinExistence type="inferred from homology"/>
<dbReference type="KEGG" id="smo:SELMODRAFT_427728"/>
<dbReference type="GO" id="GO:0006166">
    <property type="term" value="P:purine ribonucleoside salvage"/>
    <property type="evidence" value="ECO:0007669"/>
    <property type="project" value="UniProtKB-KW"/>
</dbReference>
<dbReference type="EMBL" id="GL377746">
    <property type="protein sequence ID" value="EFJ04854.1"/>
    <property type="molecule type" value="Genomic_DNA"/>
</dbReference>
<evidence type="ECO:0000256" key="7">
    <source>
        <dbReference type="ARBA" id="ARBA00022676"/>
    </source>
</evidence>
<keyword evidence="12 13" id="KW-0460">Magnesium</keyword>
<dbReference type="GO" id="GO:0000166">
    <property type="term" value="F:nucleotide binding"/>
    <property type="evidence" value="ECO:0007669"/>
    <property type="project" value="UniProtKB-KW"/>
</dbReference>
<dbReference type="AlphaFoldDB" id="D8T0J1"/>
<dbReference type="InterPro" id="IPR000836">
    <property type="entry name" value="PRTase_dom"/>
</dbReference>
<evidence type="ECO:0000259" key="14">
    <source>
        <dbReference type="Pfam" id="PF00156"/>
    </source>
</evidence>
<accession>D8T0J1</accession>
<dbReference type="PANTHER" id="PTHR43340">
    <property type="entry name" value="HYPOXANTHINE-GUANINE PHOSPHORIBOSYLTRANSFERASE"/>
    <property type="match status" value="1"/>
</dbReference>
<keyword evidence="10 13" id="KW-0660">Purine salvage</keyword>
<dbReference type="STRING" id="88036.D8T0J1"/>
<dbReference type="GO" id="GO:0004422">
    <property type="term" value="F:hypoxanthine phosphoribosyltransferase activity"/>
    <property type="evidence" value="ECO:0000318"/>
    <property type="project" value="GO_Central"/>
</dbReference>
<evidence type="ECO:0000256" key="2">
    <source>
        <dbReference type="ARBA" id="ARBA00004496"/>
    </source>
</evidence>
<dbReference type="Proteomes" id="UP000001514">
    <property type="component" value="Unassembled WGS sequence"/>
</dbReference>
<organism evidence="17">
    <name type="scientific">Selaginella moellendorffii</name>
    <name type="common">Spikemoss</name>
    <dbReference type="NCBI Taxonomy" id="88036"/>
    <lineage>
        <taxon>Eukaryota</taxon>
        <taxon>Viridiplantae</taxon>
        <taxon>Streptophyta</taxon>
        <taxon>Embryophyta</taxon>
        <taxon>Tracheophyta</taxon>
        <taxon>Lycopodiopsida</taxon>
        <taxon>Selaginellales</taxon>
        <taxon>Selaginellaceae</taxon>
        <taxon>Selaginella</taxon>
    </lineage>
</organism>
<dbReference type="InParanoid" id="D8T0J1"/>
<dbReference type="EMBL" id="GL377658">
    <property type="protein sequence ID" value="EFJ09861.1"/>
    <property type="molecule type" value="Genomic_DNA"/>
</dbReference>
<evidence type="ECO:0000256" key="4">
    <source>
        <dbReference type="ARBA" id="ARBA00008391"/>
    </source>
</evidence>
<evidence type="ECO:0000256" key="1">
    <source>
        <dbReference type="ARBA" id="ARBA00001946"/>
    </source>
</evidence>
<keyword evidence="7 13" id="KW-0328">Glycosyltransferase</keyword>
<comment type="cofactor">
    <cofactor evidence="1 13">
        <name>Mg(2+)</name>
        <dbReference type="ChEBI" id="CHEBI:18420"/>
    </cofactor>
</comment>
<evidence type="ECO:0000256" key="12">
    <source>
        <dbReference type="ARBA" id="ARBA00022842"/>
    </source>
</evidence>
<dbReference type="Gramene" id="EFJ09861">
    <property type="protein sequence ID" value="EFJ09861"/>
    <property type="gene ID" value="SELMODRAFT_427728"/>
</dbReference>
<evidence type="ECO:0000256" key="8">
    <source>
        <dbReference type="ARBA" id="ARBA00022679"/>
    </source>
</evidence>
<dbReference type="SUPFAM" id="SSF53271">
    <property type="entry name" value="PRTase-like"/>
    <property type="match status" value="1"/>
</dbReference>
<evidence type="ECO:0000256" key="13">
    <source>
        <dbReference type="RuleBase" id="RU364099"/>
    </source>
</evidence>
<dbReference type="Pfam" id="PF00156">
    <property type="entry name" value="Pribosyltran"/>
    <property type="match status" value="1"/>
</dbReference>
<comment type="subcellular location">
    <subcellularLocation>
        <location evidence="2 13">Cytoplasm</location>
    </subcellularLocation>
</comment>
<keyword evidence="17" id="KW-1185">Reference proteome</keyword>
<dbReference type="GO" id="GO:0032263">
    <property type="term" value="P:GMP salvage"/>
    <property type="evidence" value="ECO:0000318"/>
    <property type="project" value="GO_Central"/>
</dbReference>
<evidence type="ECO:0000313" key="17">
    <source>
        <dbReference type="Proteomes" id="UP000001514"/>
    </source>
</evidence>
<dbReference type="Gene3D" id="3.40.50.2020">
    <property type="match status" value="1"/>
</dbReference>
<dbReference type="GO" id="GO:0032264">
    <property type="term" value="P:IMP salvage"/>
    <property type="evidence" value="ECO:0000318"/>
    <property type="project" value="GO_Central"/>
</dbReference>
<dbReference type="NCBIfam" id="TIGR01203">
    <property type="entry name" value="HGPRTase"/>
    <property type="match status" value="1"/>
</dbReference>
<feature type="domain" description="Phosphoribosyltransferase" evidence="14">
    <location>
        <begin position="15"/>
        <end position="166"/>
    </location>
</feature>
<sequence>MESDIEQVLWTAADIEQRVKELAAAISRDLASHTPLLLLGVATGAFMLVADLARHLKLPVLVDFIRVQSYGNNTQSSGVATVSSCDAKINVKGKHILLVEDIIDTGVTLSALVDHLLERGAASISVCALLDKVCRRRVGLTLPSNGRLYAGFQCPDRFVVGYGMDFAEHYRNLPYVGVLKPQVYQSCKSD</sequence>
<dbReference type="eggNOG" id="KOG3367">
    <property type="taxonomic scope" value="Eukaryota"/>
</dbReference>
<dbReference type="EC" id="2.4.2.8" evidence="5 13"/>
<dbReference type="PANTHER" id="PTHR43340:SF1">
    <property type="entry name" value="HYPOXANTHINE PHOSPHORIBOSYLTRANSFERASE"/>
    <property type="match status" value="1"/>
</dbReference>
<comment type="catalytic activity">
    <reaction evidence="13">
        <text>IMP + diphosphate = hypoxanthine + 5-phospho-alpha-D-ribose 1-diphosphate</text>
        <dbReference type="Rhea" id="RHEA:17973"/>
        <dbReference type="ChEBI" id="CHEBI:17368"/>
        <dbReference type="ChEBI" id="CHEBI:33019"/>
        <dbReference type="ChEBI" id="CHEBI:58017"/>
        <dbReference type="ChEBI" id="CHEBI:58053"/>
        <dbReference type="EC" id="2.4.2.8"/>
    </reaction>
</comment>
<dbReference type="GO" id="GO:0005829">
    <property type="term" value="C:cytosol"/>
    <property type="evidence" value="ECO:0000318"/>
    <property type="project" value="GO_Central"/>
</dbReference>
<dbReference type="InterPro" id="IPR005904">
    <property type="entry name" value="Hxn_phspho_trans"/>
</dbReference>
<keyword evidence="9 13" id="KW-0479">Metal-binding</keyword>
<evidence type="ECO:0000256" key="5">
    <source>
        <dbReference type="ARBA" id="ARBA00011895"/>
    </source>
</evidence>
<dbReference type="HOGENOM" id="CLU_073615_0_0_1"/>
<comment type="similarity">
    <text evidence="4 13">Belongs to the purine/pyrimidine phosphoribosyltransferase family.</text>
</comment>
<dbReference type="FunCoup" id="D8T0J1">
    <property type="interactions" value="1438"/>
</dbReference>